<reference evidence="3 4" key="1">
    <citation type="submission" date="2022-05" db="EMBL/GenBank/DDBJ databases">
        <title>Chromosome-level reference genomes for two strains of Caenorhabditis briggsae: an improved platform for comparative genomics.</title>
        <authorList>
            <person name="Stevens L."/>
            <person name="Andersen E.C."/>
        </authorList>
    </citation>
    <scope>NUCLEOTIDE SEQUENCE [LARGE SCALE GENOMIC DNA]</scope>
    <source>
        <strain evidence="3">QX1410_ONT</strain>
        <tissue evidence="3">Whole-organism</tissue>
    </source>
</reference>
<organism evidence="3 4">
    <name type="scientific">Caenorhabditis briggsae</name>
    <dbReference type="NCBI Taxonomy" id="6238"/>
    <lineage>
        <taxon>Eukaryota</taxon>
        <taxon>Metazoa</taxon>
        <taxon>Ecdysozoa</taxon>
        <taxon>Nematoda</taxon>
        <taxon>Chromadorea</taxon>
        <taxon>Rhabditida</taxon>
        <taxon>Rhabditina</taxon>
        <taxon>Rhabditomorpha</taxon>
        <taxon>Rhabditoidea</taxon>
        <taxon>Rhabditidae</taxon>
        <taxon>Peloderinae</taxon>
        <taxon>Caenorhabditis</taxon>
    </lineage>
</organism>
<evidence type="ECO:0000256" key="1">
    <source>
        <dbReference type="SAM" id="MobiDB-lite"/>
    </source>
</evidence>
<protein>
    <recommendedName>
        <fullName evidence="5">Secreted protein</fullName>
    </recommendedName>
</protein>
<sequence length="115" mass="13365">MVMLWRSALIGFTSYVWSTSNTMCHPVFLHYPTTEIPSYYYPSFSSEDSQLNLWDVGGQTRRTEKKSVHTSLKKSRMPPKTLRRAEKVTPRRRTLRHGFVMMSEVGYSLLIDSSV</sequence>
<accession>A0AAE9DH67</accession>
<evidence type="ECO:0000256" key="2">
    <source>
        <dbReference type="SAM" id="SignalP"/>
    </source>
</evidence>
<dbReference type="AlphaFoldDB" id="A0AAE9DH67"/>
<dbReference type="Proteomes" id="UP000827892">
    <property type="component" value="Chromosome II"/>
</dbReference>
<name>A0AAE9DH67_CAEBR</name>
<evidence type="ECO:0008006" key="5">
    <source>
        <dbReference type="Google" id="ProtNLM"/>
    </source>
</evidence>
<feature type="chain" id="PRO_5042264796" description="Secreted protein" evidence="2">
    <location>
        <begin position="19"/>
        <end position="115"/>
    </location>
</feature>
<proteinExistence type="predicted"/>
<evidence type="ECO:0000313" key="4">
    <source>
        <dbReference type="Proteomes" id="UP000827892"/>
    </source>
</evidence>
<evidence type="ECO:0000313" key="3">
    <source>
        <dbReference type="EMBL" id="ULU04500.1"/>
    </source>
</evidence>
<feature type="region of interest" description="Disordered" evidence="1">
    <location>
        <begin position="62"/>
        <end position="87"/>
    </location>
</feature>
<keyword evidence="2" id="KW-0732">Signal</keyword>
<feature type="signal peptide" evidence="2">
    <location>
        <begin position="1"/>
        <end position="18"/>
    </location>
</feature>
<gene>
    <name evidence="3" type="ORF">L3Y34_017339</name>
</gene>
<dbReference type="EMBL" id="CP090892">
    <property type="protein sequence ID" value="ULU04500.1"/>
    <property type="molecule type" value="Genomic_DNA"/>
</dbReference>